<evidence type="ECO:0000313" key="1">
    <source>
        <dbReference type="EMBL" id="MPL64685.1"/>
    </source>
</evidence>
<comment type="caution">
    <text evidence="1">The sequence shown here is derived from an EMBL/GenBank/DDBJ whole genome shotgun (WGS) entry which is preliminary data.</text>
</comment>
<name>A0A644TCP5_9ZZZZ</name>
<accession>A0A644TCP5</accession>
<sequence length="161" mass="19071">MLIYRVHRFYHMKHIDRYIYTRFPASSPCTCKICISFCKRPGWWLVSEARDAIVHGYANRMMLELSPNHSFGVLSPAFKGNEGYLALLEYSDNYCTFLENDRCTIFGKTFQPIECRFCHHDRIGLGKKCHYAIEKDWNSSKGKRLVNDWLFLRNLNSFHPF</sequence>
<organism evidence="1">
    <name type="scientific">bioreactor metagenome</name>
    <dbReference type="NCBI Taxonomy" id="1076179"/>
    <lineage>
        <taxon>unclassified sequences</taxon>
        <taxon>metagenomes</taxon>
        <taxon>ecological metagenomes</taxon>
    </lineage>
</organism>
<proteinExistence type="predicted"/>
<dbReference type="EMBL" id="VSSQ01000025">
    <property type="protein sequence ID" value="MPL64685.1"/>
    <property type="molecule type" value="Genomic_DNA"/>
</dbReference>
<protein>
    <submittedName>
        <fullName evidence="1">Uncharacterized protein</fullName>
    </submittedName>
</protein>
<dbReference type="AlphaFoldDB" id="A0A644TCP5"/>
<reference evidence="1" key="1">
    <citation type="submission" date="2019-08" db="EMBL/GenBank/DDBJ databases">
        <authorList>
            <person name="Kucharzyk K."/>
            <person name="Murdoch R.W."/>
            <person name="Higgins S."/>
            <person name="Loffler F."/>
        </authorList>
    </citation>
    <scope>NUCLEOTIDE SEQUENCE</scope>
</reference>
<gene>
    <name evidence="1" type="ORF">SDC9_10342</name>
</gene>